<feature type="domain" description="Pyruvate carboxyltransferase" evidence="8">
    <location>
        <begin position="34"/>
        <end position="375"/>
    </location>
</feature>
<dbReference type="UniPathway" id="UPA00896">
    <property type="reaction ID" value="UER00863"/>
</dbReference>
<evidence type="ECO:0000256" key="4">
    <source>
        <dbReference type="ARBA" id="ARBA00022723"/>
    </source>
</evidence>
<evidence type="ECO:0000256" key="7">
    <source>
        <dbReference type="SAM" id="MobiDB-lite"/>
    </source>
</evidence>
<evidence type="ECO:0000256" key="3">
    <source>
        <dbReference type="ARBA" id="ARBA00012910"/>
    </source>
</evidence>
<dbReference type="PANTHER" id="PTHR42738:SF7">
    <property type="entry name" value="HYDROXYMETHYLGLUTARYL-COA LYASE"/>
    <property type="match status" value="1"/>
</dbReference>
<keyword evidence="4" id="KW-0479">Metal-binding</keyword>
<dbReference type="EC" id="4.1.3.4" evidence="3"/>
<gene>
    <name evidence="9" type="ORF">IMSHALPRED_002582</name>
</gene>
<dbReference type="SUPFAM" id="SSF51569">
    <property type="entry name" value="Aldolase"/>
    <property type="match status" value="1"/>
</dbReference>
<dbReference type="EMBL" id="CAJPDT010000149">
    <property type="protein sequence ID" value="CAF9941455.1"/>
    <property type="molecule type" value="Genomic_DNA"/>
</dbReference>
<dbReference type="CDD" id="cd07938">
    <property type="entry name" value="DRE_TIM_HMGL"/>
    <property type="match status" value="1"/>
</dbReference>
<keyword evidence="5" id="KW-0456">Lyase</keyword>
<evidence type="ECO:0000256" key="6">
    <source>
        <dbReference type="ARBA" id="ARBA00049877"/>
    </source>
</evidence>
<comment type="catalytic activity">
    <reaction evidence="6">
        <text>(3S)-3-hydroxy-3-methylglutaryl-CoA = acetoacetate + acetyl-CoA</text>
        <dbReference type="Rhea" id="RHEA:24404"/>
        <dbReference type="ChEBI" id="CHEBI:13705"/>
        <dbReference type="ChEBI" id="CHEBI:43074"/>
        <dbReference type="ChEBI" id="CHEBI:57288"/>
        <dbReference type="EC" id="4.1.3.4"/>
    </reaction>
</comment>
<comment type="caution">
    <text evidence="9">The sequence shown here is derived from an EMBL/GenBank/DDBJ whole genome shotgun (WGS) entry which is preliminary data.</text>
</comment>
<dbReference type="OrthoDB" id="1905920at2759"/>
<dbReference type="NCBIfam" id="NF004283">
    <property type="entry name" value="PRK05692.1"/>
    <property type="match status" value="1"/>
</dbReference>
<proteinExistence type="inferred from homology"/>
<name>A0A8H3J614_9LECA</name>
<dbReference type="PROSITE" id="PS50991">
    <property type="entry name" value="PYR_CT"/>
    <property type="match status" value="1"/>
</dbReference>
<dbReference type="GO" id="GO:0046872">
    <property type="term" value="F:metal ion binding"/>
    <property type="evidence" value="ECO:0007669"/>
    <property type="project" value="UniProtKB-KW"/>
</dbReference>
<dbReference type="Gene3D" id="3.20.20.70">
    <property type="entry name" value="Aldolase class I"/>
    <property type="match status" value="1"/>
</dbReference>
<evidence type="ECO:0000259" key="8">
    <source>
        <dbReference type="PROSITE" id="PS50991"/>
    </source>
</evidence>
<feature type="compositionally biased region" description="Polar residues" evidence="7">
    <location>
        <begin position="181"/>
        <end position="193"/>
    </location>
</feature>
<comment type="similarity">
    <text evidence="2">Belongs to the HMG-CoA lyase family.</text>
</comment>
<feature type="region of interest" description="Disordered" evidence="7">
    <location>
        <begin position="128"/>
        <end position="193"/>
    </location>
</feature>
<dbReference type="GO" id="GO:0004419">
    <property type="term" value="F:hydroxymethylglutaryl-CoA lyase activity"/>
    <property type="evidence" value="ECO:0007669"/>
    <property type="project" value="UniProtKB-EC"/>
</dbReference>
<dbReference type="Pfam" id="PF00682">
    <property type="entry name" value="HMGL-like"/>
    <property type="match status" value="2"/>
</dbReference>
<organism evidence="9 10">
    <name type="scientific">Imshaugia aleurites</name>
    <dbReference type="NCBI Taxonomy" id="172621"/>
    <lineage>
        <taxon>Eukaryota</taxon>
        <taxon>Fungi</taxon>
        <taxon>Dikarya</taxon>
        <taxon>Ascomycota</taxon>
        <taxon>Pezizomycotina</taxon>
        <taxon>Lecanoromycetes</taxon>
        <taxon>OSLEUM clade</taxon>
        <taxon>Lecanoromycetidae</taxon>
        <taxon>Lecanorales</taxon>
        <taxon>Lecanorineae</taxon>
        <taxon>Parmeliaceae</taxon>
        <taxon>Imshaugia</taxon>
    </lineage>
</organism>
<evidence type="ECO:0000256" key="1">
    <source>
        <dbReference type="ARBA" id="ARBA00005143"/>
    </source>
</evidence>
<accession>A0A8H3J614</accession>
<dbReference type="InterPro" id="IPR000891">
    <property type="entry name" value="PYR_CT"/>
</dbReference>
<dbReference type="GO" id="GO:0006552">
    <property type="term" value="P:L-leucine catabolic process"/>
    <property type="evidence" value="ECO:0007669"/>
    <property type="project" value="TreeGrafter"/>
</dbReference>
<dbReference type="GO" id="GO:0046951">
    <property type="term" value="P:ketone body biosynthetic process"/>
    <property type="evidence" value="ECO:0007669"/>
    <property type="project" value="TreeGrafter"/>
</dbReference>
<protein>
    <recommendedName>
        <fullName evidence="3">hydroxymethylglutaryl-CoA lyase</fullName>
        <ecNumber evidence="3">4.1.3.4</ecNumber>
    </recommendedName>
</protein>
<feature type="compositionally biased region" description="Polar residues" evidence="7">
    <location>
        <begin position="128"/>
        <end position="157"/>
    </location>
</feature>
<evidence type="ECO:0000256" key="5">
    <source>
        <dbReference type="ARBA" id="ARBA00023239"/>
    </source>
</evidence>
<dbReference type="Proteomes" id="UP000664534">
    <property type="component" value="Unassembled WGS sequence"/>
</dbReference>
<dbReference type="InterPro" id="IPR013785">
    <property type="entry name" value="Aldolase_TIM"/>
</dbReference>
<dbReference type="AlphaFoldDB" id="A0A8H3J614"/>
<evidence type="ECO:0000313" key="9">
    <source>
        <dbReference type="EMBL" id="CAF9941455.1"/>
    </source>
</evidence>
<comment type="pathway">
    <text evidence="1">Metabolic intermediate metabolism; (S)-3-hydroxy-3-methylglutaryl-CoA degradation; acetoacetate from (S)-3-hydroxy-3-methylglutaryl-CoA: step 1/1.</text>
</comment>
<evidence type="ECO:0000313" key="10">
    <source>
        <dbReference type="Proteomes" id="UP000664534"/>
    </source>
</evidence>
<reference evidence="9" key="1">
    <citation type="submission" date="2021-03" db="EMBL/GenBank/DDBJ databases">
        <authorList>
            <person name="Tagirdzhanova G."/>
        </authorList>
    </citation>
    <scope>NUCLEOTIDE SEQUENCE</scope>
</reference>
<evidence type="ECO:0000256" key="2">
    <source>
        <dbReference type="ARBA" id="ARBA00009405"/>
    </source>
</evidence>
<dbReference type="InterPro" id="IPR043594">
    <property type="entry name" value="HMGL"/>
</dbReference>
<dbReference type="PANTHER" id="PTHR42738">
    <property type="entry name" value="HYDROXYMETHYLGLUTARYL-COA LYASE"/>
    <property type="match status" value="1"/>
</dbReference>
<sequence length="404" mass="42615">MPHIRPNPGFRRRLGFRCAPRVFSTSLRRSAGEVRIVEVGPRDGLQNESSTIPLQTKIELIRRLAQTGVRNIEAGSFVAPKWVPQMANSSEVLNYLLGYPPAAPAPIAFNFLVPNLKGLQNFLKASGTDNAPITSSEGPNQTPTPPSSLNSSKSGDTGEQGPITSRKDKTKMSSDTSSKDNPTQPDGSSASSNSIEVSLFTAATETFSKANTNCTIAESLERCKPIVSLAKSQNIRVRGYVSVALGCPYEGPDVSPAKVAEMTATLLEMGADEVSVADTTGMGTAPKTQELLKALFGAGIAAKDLALHFHDTYGQALVNAVVGLEQGIRTFDSSVGGLGGCPYSKGATGNVATEDLLHCLHSLGATTGVDIEKMAEIGNWISKELGRPNDSRVGKAILARLSST</sequence>
<keyword evidence="10" id="KW-1185">Reference proteome</keyword>